<feature type="modified residue" description="Phosphohistidine" evidence="7">
    <location>
        <position position="53"/>
    </location>
</feature>
<feature type="domain" description="Histidine kinase" evidence="8">
    <location>
        <begin position="354"/>
        <end position="612"/>
    </location>
</feature>
<dbReference type="EMBL" id="WJBB01000017">
    <property type="protein sequence ID" value="MBC3797893.1"/>
    <property type="molecule type" value="Genomic_DNA"/>
</dbReference>
<dbReference type="InterPro" id="IPR008207">
    <property type="entry name" value="Sig_transdc_His_kin_Hpt_dom"/>
</dbReference>
<comment type="catalytic activity">
    <reaction evidence="1">
        <text>ATP + protein L-histidine = ADP + protein N-phospho-L-histidine.</text>
        <dbReference type="EC" id="2.7.13.3"/>
    </reaction>
</comment>
<dbReference type="InterPro" id="IPR004358">
    <property type="entry name" value="Sig_transdc_His_kin-like_C"/>
</dbReference>
<sequence length="748" mass="84980">MMDKKNYEEDMSIVKMFIDEWTSSFNSLEKEILKLELYTKDMELPDNLLADIHCIKGGSSFIGLSSITRLCYEIEIIFKALENDEITVKTELIDSLLFFLDFFKAYLVRLNKIISEKCFTDEDDERYLETQYEDQKNQEEQVYNSLKLAFKKCQVKEPEENKIQEQGSDNVNLDMLQSEEFKYGLAEGMQEQFQLENLEHIEKIENDLLMRLDSNSADREAINEIFRAVHSVKGGAGIYLAVLNPQSTLYIGLKQFLEIVHAYESLLALIRDKECKFENNLVDLSFFVMDYLKSFISAIDSEKFEKLGDQEILDKIKQQLSDLQSLNSTAENARVITPQEAPKVKAEDVKSKNNVSQSIRVNQDKLDKMMNMISELLIAKNSFMHISSKLNTDYDLPEISKEVKEVGAYVNRISDGLQNSIMSIRMVEVKTVFQKMPRVIRDIAQSTGKKMELILQGENTEIDKTIIEQISDPLVHLIRNSADHGIESFEDRLLKGKPETGRIVLRAYNKNKQVYIEIEDDGKGIDPGGVKIKAIEKGIVSQNEADKMSQNQLINLIFLPGFSLAKKITEVSGRGVGMDIVKSNITKINGKVTIESEVDKGTKMTIQLPLSLAVSRGLIVEVDHETYIFPLDNIVETVKINRNSIHEFNGKFFTYLRGEAIGIEWLSKIFSTGKRDNKKEEMNAVIVSNGFENYAIVVDKLRNEQEFVVKTLEGHLAAIPGISGSTLLGNGQVVLIVNPVDLLKLAEE</sequence>
<keyword evidence="5" id="KW-0418">Kinase</keyword>
<evidence type="ECO:0000256" key="1">
    <source>
        <dbReference type="ARBA" id="ARBA00000085"/>
    </source>
</evidence>
<dbReference type="PROSITE" id="PS50894">
    <property type="entry name" value="HPT"/>
    <property type="match status" value="1"/>
</dbReference>
<dbReference type="InterPro" id="IPR037006">
    <property type="entry name" value="CheA-like_homodim_sf"/>
</dbReference>
<protein>
    <recommendedName>
        <fullName evidence="2">histidine kinase</fullName>
        <ecNumber evidence="2">2.7.13.3</ecNumber>
    </recommendedName>
</protein>
<dbReference type="InterPro" id="IPR004105">
    <property type="entry name" value="CheA-like_dim"/>
</dbReference>
<reference evidence="11 12" key="1">
    <citation type="journal article" date="2020" name="mSystems">
        <title>Defining Genomic and Predicted Metabolic Features of the Acetobacterium Genus.</title>
        <authorList>
            <person name="Ross D.E."/>
            <person name="Marshall C.W."/>
            <person name="Gulliver D."/>
            <person name="May H.D."/>
            <person name="Norman R.S."/>
        </authorList>
    </citation>
    <scope>NUCLEOTIDE SEQUENCE [LARGE SCALE GENOMIC DNA]</scope>
    <source>
        <strain evidence="11 12">DSM 9173</strain>
    </source>
</reference>
<dbReference type="SUPFAM" id="SSF50341">
    <property type="entry name" value="CheW-like"/>
    <property type="match status" value="1"/>
</dbReference>
<dbReference type="Gene3D" id="1.10.287.560">
    <property type="entry name" value="Histidine kinase CheA-like, homodimeric domain"/>
    <property type="match status" value="1"/>
</dbReference>
<dbReference type="Gene3D" id="2.30.30.40">
    <property type="entry name" value="SH3 Domains"/>
    <property type="match status" value="1"/>
</dbReference>
<feature type="domain" description="CheW-like" evidence="9">
    <location>
        <begin position="614"/>
        <end position="748"/>
    </location>
</feature>
<dbReference type="SMART" id="SM01231">
    <property type="entry name" value="H-kinase_dim"/>
    <property type="match status" value="1"/>
</dbReference>
<dbReference type="CDD" id="cd16916">
    <property type="entry name" value="HATPase_CheA-like"/>
    <property type="match status" value="1"/>
</dbReference>
<dbReference type="InterPro" id="IPR002545">
    <property type="entry name" value="CheW-lke_dom"/>
</dbReference>
<evidence type="ECO:0000313" key="11">
    <source>
        <dbReference type="EMBL" id="MBC3797893.1"/>
    </source>
</evidence>
<evidence type="ECO:0000256" key="4">
    <source>
        <dbReference type="ARBA" id="ARBA00022679"/>
    </source>
</evidence>
<dbReference type="SMART" id="SM00387">
    <property type="entry name" value="HATPase_c"/>
    <property type="match status" value="1"/>
</dbReference>
<dbReference type="Pfam" id="PF01627">
    <property type="entry name" value="Hpt"/>
    <property type="match status" value="1"/>
</dbReference>
<dbReference type="PANTHER" id="PTHR43395">
    <property type="entry name" value="SENSOR HISTIDINE KINASE CHEA"/>
    <property type="match status" value="1"/>
</dbReference>
<keyword evidence="12" id="KW-1185">Reference proteome</keyword>
<dbReference type="Pfam" id="PF02895">
    <property type="entry name" value="H-kinase_dim"/>
    <property type="match status" value="1"/>
</dbReference>
<dbReference type="Pfam" id="PF02518">
    <property type="entry name" value="HATPase_c"/>
    <property type="match status" value="1"/>
</dbReference>
<evidence type="ECO:0000256" key="2">
    <source>
        <dbReference type="ARBA" id="ARBA00012438"/>
    </source>
</evidence>
<evidence type="ECO:0000259" key="9">
    <source>
        <dbReference type="PROSITE" id="PS50851"/>
    </source>
</evidence>
<accession>A0ABR6WNN4</accession>
<dbReference type="CDD" id="cd00088">
    <property type="entry name" value="HPT"/>
    <property type="match status" value="1"/>
</dbReference>
<organism evidence="11 12">
    <name type="scientific">Acetobacterium tundrae</name>
    <dbReference type="NCBI Taxonomy" id="132932"/>
    <lineage>
        <taxon>Bacteria</taxon>
        <taxon>Bacillati</taxon>
        <taxon>Bacillota</taxon>
        <taxon>Clostridia</taxon>
        <taxon>Eubacteriales</taxon>
        <taxon>Eubacteriaceae</taxon>
        <taxon>Acetobacterium</taxon>
    </lineage>
</organism>
<gene>
    <name evidence="11" type="ORF">GH807_12640</name>
</gene>
<dbReference type="PRINTS" id="PR00344">
    <property type="entry name" value="BCTRLSENSOR"/>
</dbReference>
<keyword evidence="6" id="KW-0902">Two-component regulatory system</keyword>
<comment type="caution">
    <text evidence="11">The sequence shown here is derived from an EMBL/GenBank/DDBJ whole genome shotgun (WGS) entry which is preliminary data.</text>
</comment>
<evidence type="ECO:0000256" key="7">
    <source>
        <dbReference type="PROSITE-ProRule" id="PRU00110"/>
    </source>
</evidence>
<evidence type="ECO:0000256" key="5">
    <source>
        <dbReference type="ARBA" id="ARBA00022777"/>
    </source>
</evidence>
<dbReference type="PROSITE" id="PS50851">
    <property type="entry name" value="CHEW"/>
    <property type="match status" value="1"/>
</dbReference>
<name>A0ABR6WNN4_9FIRM</name>
<dbReference type="InterPro" id="IPR036097">
    <property type="entry name" value="HisK_dim/P_sf"/>
</dbReference>
<dbReference type="SMART" id="SM00073">
    <property type="entry name" value="HPT"/>
    <property type="match status" value="2"/>
</dbReference>
<dbReference type="SUPFAM" id="SSF47384">
    <property type="entry name" value="Homodimeric domain of signal transducing histidine kinase"/>
    <property type="match status" value="1"/>
</dbReference>
<dbReference type="InterPro" id="IPR036061">
    <property type="entry name" value="CheW-like_dom_sf"/>
</dbReference>
<evidence type="ECO:0000259" key="10">
    <source>
        <dbReference type="PROSITE" id="PS50894"/>
    </source>
</evidence>
<dbReference type="SUPFAM" id="SSF47226">
    <property type="entry name" value="Histidine-containing phosphotransfer domain, HPT domain"/>
    <property type="match status" value="2"/>
</dbReference>
<dbReference type="SUPFAM" id="SSF55874">
    <property type="entry name" value="ATPase domain of HSP90 chaperone/DNA topoisomerase II/histidine kinase"/>
    <property type="match status" value="1"/>
</dbReference>
<dbReference type="EC" id="2.7.13.3" evidence="2"/>
<evidence type="ECO:0000256" key="6">
    <source>
        <dbReference type="ARBA" id="ARBA00023012"/>
    </source>
</evidence>
<dbReference type="PROSITE" id="PS50109">
    <property type="entry name" value="HIS_KIN"/>
    <property type="match status" value="1"/>
</dbReference>
<dbReference type="Proteomes" id="UP000653358">
    <property type="component" value="Unassembled WGS sequence"/>
</dbReference>
<evidence type="ECO:0000313" key="12">
    <source>
        <dbReference type="Proteomes" id="UP000653358"/>
    </source>
</evidence>
<dbReference type="PANTHER" id="PTHR43395:SF1">
    <property type="entry name" value="CHEMOTAXIS PROTEIN CHEA"/>
    <property type="match status" value="1"/>
</dbReference>
<keyword evidence="4" id="KW-0808">Transferase</keyword>
<dbReference type="Pfam" id="PF01584">
    <property type="entry name" value="CheW"/>
    <property type="match status" value="1"/>
</dbReference>
<dbReference type="SMART" id="SM00260">
    <property type="entry name" value="CheW"/>
    <property type="match status" value="1"/>
</dbReference>
<proteinExistence type="predicted"/>
<dbReference type="InterPro" id="IPR051315">
    <property type="entry name" value="Bact_Chemotaxis_CheA"/>
</dbReference>
<dbReference type="InterPro" id="IPR005467">
    <property type="entry name" value="His_kinase_dom"/>
</dbReference>
<evidence type="ECO:0000259" key="8">
    <source>
        <dbReference type="PROSITE" id="PS50109"/>
    </source>
</evidence>
<dbReference type="InterPro" id="IPR003594">
    <property type="entry name" value="HATPase_dom"/>
</dbReference>
<feature type="domain" description="HPt" evidence="10">
    <location>
        <begin position="6"/>
        <end position="110"/>
    </location>
</feature>
<dbReference type="InterPro" id="IPR036641">
    <property type="entry name" value="HPT_dom_sf"/>
</dbReference>
<dbReference type="Gene3D" id="3.30.565.10">
    <property type="entry name" value="Histidine kinase-like ATPase, C-terminal domain"/>
    <property type="match status" value="1"/>
</dbReference>
<dbReference type="InterPro" id="IPR036890">
    <property type="entry name" value="HATPase_C_sf"/>
</dbReference>
<keyword evidence="3 7" id="KW-0597">Phosphoprotein</keyword>
<evidence type="ECO:0000256" key="3">
    <source>
        <dbReference type="ARBA" id="ARBA00022553"/>
    </source>
</evidence>
<dbReference type="Gene3D" id="1.20.120.160">
    <property type="entry name" value="HPT domain"/>
    <property type="match status" value="2"/>
</dbReference>